<dbReference type="Proteomes" id="UP000095787">
    <property type="component" value="Unassembled WGS sequence"/>
</dbReference>
<dbReference type="EMBL" id="CYZO01000016">
    <property type="protein sequence ID" value="CUO02801.1"/>
    <property type="molecule type" value="Genomic_DNA"/>
</dbReference>
<gene>
    <name evidence="1" type="ORF">ERS852456_01416</name>
</gene>
<dbReference type="AlphaFoldDB" id="A0A174BNX9"/>
<reference evidence="1 2" key="1">
    <citation type="submission" date="2015-09" db="EMBL/GenBank/DDBJ databases">
        <authorList>
            <consortium name="Pathogen Informatics"/>
        </authorList>
    </citation>
    <scope>NUCLEOTIDE SEQUENCE [LARGE SCALE GENOMIC DNA]</scope>
    <source>
        <strain evidence="1 2">2789STDY5834841</strain>
    </source>
</reference>
<name>A0A174BNX9_9FIRM</name>
<evidence type="ECO:0000313" key="2">
    <source>
        <dbReference type="Proteomes" id="UP000095787"/>
    </source>
</evidence>
<protein>
    <submittedName>
        <fullName evidence="1">Uncharacterized protein</fullName>
    </submittedName>
</protein>
<sequence>MLLDLLETYVSEEETIRIIAEQIINGESDEELLKQYPNELVERAHLYALSLYY</sequence>
<accession>A0A174BNX9</accession>
<evidence type="ECO:0000313" key="1">
    <source>
        <dbReference type="EMBL" id="CUO02801.1"/>
    </source>
</evidence>
<proteinExistence type="predicted"/>
<organism evidence="1 2">
    <name type="scientific">[Ruminococcus] torques</name>
    <dbReference type="NCBI Taxonomy" id="33039"/>
    <lineage>
        <taxon>Bacteria</taxon>
        <taxon>Bacillati</taxon>
        <taxon>Bacillota</taxon>
        <taxon>Clostridia</taxon>
        <taxon>Lachnospirales</taxon>
        <taxon>Lachnospiraceae</taxon>
        <taxon>Mediterraneibacter</taxon>
    </lineage>
</organism>